<dbReference type="Proteomes" id="UP000070414">
    <property type="component" value="Unassembled WGS sequence"/>
</dbReference>
<evidence type="ECO:0000256" key="3">
    <source>
        <dbReference type="ARBA" id="ARBA00022679"/>
    </source>
</evidence>
<name>A0A133URT8_9EURY</name>
<comment type="similarity">
    <text evidence="1">Belongs to the N(4)/N(6)-methyltransferase family.</text>
</comment>
<keyword evidence="3" id="KW-0808">Transferase</keyword>
<evidence type="ECO:0000313" key="6">
    <source>
        <dbReference type="Proteomes" id="UP000070414"/>
    </source>
</evidence>
<keyword evidence="2" id="KW-0489">Methyltransferase</keyword>
<accession>A0A133URT8</accession>
<dbReference type="Pfam" id="PF01555">
    <property type="entry name" value="N6_N4_Mtase"/>
    <property type="match status" value="1"/>
</dbReference>
<organism evidence="5 6">
    <name type="scientific">candidate division MSBL1 archaeon SCGC-AAA259I14</name>
    <dbReference type="NCBI Taxonomy" id="1698268"/>
    <lineage>
        <taxon>Archaea</taxon>
        <taxon>Methanobacteriati</taxon>
        <taxon>Methanobacteriota</taxon>
        <taxon>candidate division MSBL1</taxon>
    </lineage>
</organism>
<proteinExistence type="inferred from homology"/>
<evidence type="ECO:0000259" key="4">
    <source>
        <dbReference type="Pfam" id="PF01555"/>
    </source>
</evidence>
<reference evidence="5 6" key="1">
    <citation type="journal article" date="2016" name="Sci. Rep.">
        <title>Metabolic traits of an uncultured archaeal lineage -MSBL1- from brine pools of the Red Sea.</title>
        <authorList>
            <person name="Mwirichia R."/>
            <person name="Alam I."/>
            <person name="Rashid M."/>
            <person name="Vinu M."/>
            <person name="Ba-Alawi W."/>
            <person name="Anthony Kamau A."/>
            <person name="Kamanda Ngugi D."/>
            <person name="Goker M."/>
            <person name="Klenk H.P."/>
            <person name="Bajic V."/>
            <person name="Stingl U."/>
        </authorList>
    </citation>
    <scope>NUCLEOTIDE SEQUENCE [LARGE SCALE GENOMIC DNA]</scope>
    <source>
        <strain evidence="5">SCGC-AAA259I14</strain>
    </source>
</reference>
<dbReference type="GO" id="GO:0003677">
    <property type="term" value="F:DNA binding"/>
    <property type="evidence" value="ECO:0007669"/>
    <property type="project" value="InterPro"/>
</dbReference>
<dbReference type="PROSITE" id="PS00092">
    <property type="entry name" value="N6_MTASE"/>
    <property type="match status" value="1"/>
</dbReference>
<keyword evidence="6" id="KW-1185">Reference proteome</keyword>
<evidence type="ECO:0000256" key="1">
    <source>
        <dbReference type="ARBA" id="ARBA00006594"/>
    </source>
</evidence>
<dbReference type="GO" id="GO:0008170">
    <property type="term" value="F:N-methyltransferase activity"/>
    <property type="evidence" value="ECO:0007669"/>
    <property type="project" value="InterPro"/>
</dbReference>
<protein>
    <recommendedName>
        <fullName evidence="4">DNA methylase N-4/N-6 domain-containing protein</fullName>
    </recommendedName>
</protein>
<gene>
    <name evidence="5" type="ORF">AKJ38_02370</name>
</gene>
<dbReference type="EMBL" id="LHXS01000036">
    <property type="protein sequence ID" value="KXA96903.1"/>
    <property type="molecule type" value="Genomic_DNA"/>
</dbReference>
<dbReference type="SUPFAM" id="SSF53335">
    <property type="entry name" value="S-adenosyl-L-methionine-dependent methyltransferases"/>
    <property type="match status" value="1"/>
</dbReference>
<sequence>MSDNNTEEVKLDDLVKDDSIYPRKNISRKTVESYATALRAGAKFPSITYQQVRENEEIKAVIIDGLHRKLAWDKLSEEEKDEASKIKLEPWKKGILDKEESLEELRIASVKFNLQHGDRLKETDLEMQCARIVEDRSPREIRGIKKELAEQFEVTKSRISQMKEVTKKYNQKVASRDSKIYKLSCLGCTQKEISEKVDINQPNVSKNIRKFSAKLSNILEIGEDEGKSISELSDDHGIDEPILWHKKLEGKPDIERGELFFDPDEDEYPFELYNLWRFSKCDERLGTKWPGNVPGQIAVNLLYYYTEQGNLVVDPMAGGGSTVDACLVMGRKCRAYDINPPDNQVSIQKHDITKGFPTEADDADFIFLDPPYWKQKEEAYDEESNNLASLPLDEFYDACGEIFRSAFSTLKKGGHIGMIIGPTQESMKIKDHVHVLYNLLKEEFDFTNRIIVPYSTQQAQAYDVADAEKKQYMLKVYRDLLVFEKGG</sequence>
<dbReference type="InterPro" id="IPR002052">
    <property type="entry name" value="DNA_methylase_N6_adenine_CS"/>
</dbReference>
<dbReference type="AlphaFoldDB" id="A0A133URT8"/>
<dbReference type="InterPro" id="IPR002941">
    <property type="entry name" value="DNA_methylase_N4/N6"/>
</dbReference>
<evidence type="ECO:0000256" key="2">
    <source>
        <dbReference type="ARBA" id="ARBA00022603"/>
    </source>
</evidence>
<evidence type="ECO:0000313" key="5">
    <source>
        <dbReference type="EMBL" id="KXA96903.1"/>
    </source>
</evidence>
<dbReference type="Gene3D" id="3.40.50.150">
    <property type="entry name" value="Vaccinia Virus protein VP39"/>
    <property type="match status" value="2"/>
</dbReference>
<feature type="domain" description="DNA methylase N-4/N-6" evidence="4">
    <location>
        <begin position="265"/>
        <end position="339"/>
    </location>
</feature>
<comment type="caution">
    <text evidence="5">The sequence shown here is derived from an EMBL/GenBank/DDBJ whole genome shotgun (WGS) entry which is preliminary data.</text>
</comment>
<dbReference type="GO" id="GO:0032259">
    <property type="term" value="P:methylation"/>
    <property type="evidence" value="ECO:0007669"/>
    <property type="project" value="UniProtKB-KW"/>
</dbReference>
<dbReference type="InterPro" id="IPR029063">
    <property type="entry name" value="SAM-dependent_MTases_sf"/>
</dbReference>